<protein>
    <submittedName>
        <fullName evidence="2">Uncharacterized protein</fullName>
    </submittedName>
</protein>
<dbReference type="EMBL" id="JACASD010000015">
    <property type="protein sequence ID" value="NWE87972.1"/>
    <property type="molecule type" value="Genomic_DNA"/>
</dbReference>
<gene>
    <name evidence="2" type="ORF">HX893_07495</name>
</gene>
<dbReference type="Proteomes" id="UP000585226">
    <property type="component" value="Unassembled WGS sequence"/>
</dbReference>
<organism evidence="2 3">
    <name type="scientific">Pseudomonas reactans</name>
    <dbReference type="NCBI Taxonomy" id="117680"/>
    <lineage>
        <taxon>Bacteria</taxon>
        <taxon>Pseudomonadati</taxon>
        <taxon>Pseudomonadota</taxon>
        <taxon>Gammaproteobacteria</taxon>
        <taxon>Pseudomonadales</taxon>
        <taxon>Pseudomonadaceae</taxon>
        <taxon>Pseudomonas</taxon>
    </lineage>
</organism>
<feature type="transmembrane region" description="Helical" evidence="1">
    <location>
        <begin position="9"/>
        <end position="30"/>
    </location>
</feature>
<evidence type="ECO:0000256" key="1">
    <source>
        <dbReference type="SAM" id="Phobius"/>
    </source>
</evidence>
<keyword evidence="1" id="KW-1133">Transmembrane helix</keyword>
<evidence type="ECO:0000313" key="3">
    <source>
        <dbReference type="Proteomes" id="UP000585226"/>
    </source>
</evidence>
<dbReference type="RefSeq" id="WP_177073901.1">
    <property type="nucleotide sequence ID" value="NZ_JACASD010000015.1"/>
</dbReference>
<keyword evidence="1" id="KW-0812">Transmembrane</keyword>
<dbReference type="AlphaFoldDB" id="A0A7Y8KG46"/>
<sequence>MDKAFKQPMFVVGLPLTICGFVFGLTGLLVSGTLAYVAPGFLIPGLVFMVIGWQKRDK</sequence>
<keyword evidence="1" id="KW-0472">Membrane</keyword>
<reference evidence="2 3" key="1">
    <citation type="submission" date="2020-04" db="EMBL/GenBank/DDBJ databases">
        <title>Molecular characterization of pseudomonads from Agaricus bisporus reveal novel blotch 2 pathogens in Western Europe.</title>
        <authorList>
            <person name="Taparia T."/>
            <person name="Krijger M."/>
            <person name="Haynes E."/>
            <person name="Elpinstone J.G."/>
            <person name="Noble R."/>
            <person name="Van Der Wolf J."/>
        </authorList>
    </citation>
    <scope>NUCLEOTIDE SEQUENCE [LARGE SCALE GENOMIC DNA]</scope>
    <source>
        <strain evidence="2 3">P8021</strain>
    </source>
</reference>
<accession>A0A7Y8KG46</accession>
<name>A0A7Y8KG46_9PSED</name>
<proteinExistence type="predicted"/>
<evidence type="ECO:0000313" key="2">
    <source>
        <dbReference type="EMBL" id="NWE87972.1"/>
    </source>
</evidence>
<feature type="transmembrane region" description="Helical" evidence="1">
    <location>
        <begin position="36"/>
        <end position="53"/>
    </location>
</feature>
<comment type="caution">
    <text evidence="2">The sequence shown here is derived from an EMBL/GenBank/DDBJ whole genome shotgun (WGS) entry which is preliminary data.</text>
</comment>